<gene>
    <name evidence="1" type="ORF">IFM89_019972</name>
</gene>
<dbReference type="OrthoDB" id="120976at2759"/>
<name>A0A835I5M8_9MAGN</name>
<accession>A0A835I5M8</accession>
<keyword evidence="2" id="KW-1185">Reference proteome</keyword>
<dbReference type="GO" id="GO:0005096">
    <property type="term" value="F:GTPase activator activity"/>
    <property type="evidence" value="ECO:0007669"/>
    <property type="project" value="InterPro"/>
</dbReference>
<evidence type="ECO:0000313" key="1">
    <source>
        <dbReference type="EMBL" id="KAF9610107.1"/>
    </source>
</evidence>
<dbReference type="Proteomes" id="UP000631114">
    <property type="component" value="Unassembled WGS sequence"/>
</dbReference>
<proteinExistence type="predicted"/>
<dbReference type="PANTHER" id="PTHR46761:SF2">
    <property type="entry name" value="RAN GTPASE-ACTIVATING PROTEIN 1"/>
    <property type="match status" value="1"/>
</dbReference>
<dbReference type="SUPFAM" id="SSF52047">
    <property type="entry name" value="RNI-like"/>
    <property type="match status" value="1"/>
</dbReference>
<dbReference type="PANTHER" id="PTHR46761">
    <property type="entry name" value="RAN GTPASE-ACTIVATING PROTEIN 1"/>
    <property type="match status" value="1"/>
</dbReference>
<protein>
    <submittedName>
        <fullName evidence="1">Uncharacterized protein</fullName>
    </submittedName>
</protein>
<dbReference type="Gene3D" id="3.80.10.10">
    <property type="entry name" value="Ribonuclease Inhibitor"/>
    <property type="match status" value="1"/>
</dbReference>
<reference evidence="1 2" key="1">
    <citation type="submission" date="2020-10" db="EMBL/GenBank/DDBJ databases">
        <title>The Coptis chinensis genome and diversification of protoberbering-type alkaloids.</title>
        <authorList>
            <person name="Wang B."/>
            <person name="Shu S."/>
            <person name="Song C."/>
            <person name="Liu Y."/>
        </authorList>
    </citation>
    <scope>NUCLEOTIDE SEQUENCE [LARGE SCALE GENOMIC DNA]</scope>
    <source>
        <strain evidence="1">HL-2020</strain>
        <tissue evidence="1">Leaf</tissue>
    </source>
</reference>
<comment type="caution">
    <text evidence="1">The sequence shown here is derived from an EMBL/GenBank/DDBJ whole genome shotgun (WGS) entry which is preliminary data.</text>
</comment>
<dbReference type="InterPro" id="IPR045203">
    <property type="entry name" value="RanGAP1/2"/>
</dbReference>
<sequence>MTGDEGAIAISEAVKRSPALEDFRCSSTRVGSEGGLALIEALRTCTNLKKLDLKDMFDVEAGVALSKSLFSHVGLVEIYVSYLNFEDDGAIAIANALQEFAPSLKVLDMAGNEITAEAVPALAASTVGPGEAQRGRR</sequence>
<dbReference type="AlphaFoldDB" id="A0A835I5M8"/>
<dbReference type="Pfam" id="PF13516">
    <property type="entry name" value="LRR_6"/>
    <property type="match status" value="1"/>
</dbReference>
<dbReference type="EMBL" id="JADFTS010000004">
    <property type="protein sequence ID" value="KAF9610107.1"/>
    <property type="molecule type" value="Genomic_DNA"/>
</dbReference>
<dbReference type="InterPro" id="IPR032675">
    <property type="entry name" value="LRR_dom_sf"/>
</dbReference>
<organism evidence="1 2">
    <name type="scientific">Coptis chinensis</name>
    <dbReference type="NCBI Taxonomy" id="261450"/>
    <lineage>
        <taxon>Eukaryota</taxon>
        <taxon>Viridiplantae</taxon>
        <taxon>Streptophyta</taxon>
        <taxon>Embryophyta</taxon>
        <taxon>Tracheophyta</taxon>
        <taxon>Spermatophyta</taxon>
        <taxon>Magnoliopsida</taxon>
        <taxon>Ranunculales</taxon>
        <taxon>Ranunculaceae</taxon>
        <taxon>Coptidoideae</taxon>
        <taxon>Coptis</taxon>
    </lineage>
</organism>
<dbReference type="InterPro" id="IPR001611">
    <property type="entry name" value="Leu-rich_rpt"/>
</dbReference>
<evidence type="ECO:0000313" key="2">
    <source>
        <dbReference type="Proteomes" id="UP000631114"/>
    </source>
</evidence>